<dbReference type="InterPro" id="IPR050500">
    <property type="entry name" value="Phos_Acetyltrans/Butyryltrans"/>
</dbReference>
<feature type="domain" description="Phosphate acetyl/butaryl transferase" evidence="4">
    <location>
        <begin position="87"/>
        <end position="298"/>
    </location>
</feature>
<evidence type="ECO:0000256" key="1">
    <source>
        <dbReference type="ARBA" id="ARBA00005656"/>
    </source>
</evidence>
<name>A0ABT3ZFQ9_9HYPH</name>
<dbReference type="Pfam" id="PF01515">
    <property type="entry name" value="PTA_PTB"/>
    <property type="match status" value="1"/>
</dbReference>
<evidence type="ECO:0000259" key="4">
    <source>
        <dbReference type="Pfam" id="PF01515"/>
    </source>
</evidence>
<organism evidence="5 6">
    <name type="scientific">Hoeflea algicola</name>
    <dbReference type="NCBI Taxonomy" id="2983763"/>
    <lineage>
        <taxon>Bacteria</taxon>
        <taxon>Pseudomonadati</taxon>
        <taxon>Pseudomonadota</taxon>
        <taxon>Alphaproteobacteria</taxon>
        <taxon>Hyphomicrobiales</taxon>
        <taxon>Rhizobiaceae</taxon>
        <taxon>Hoeflea</taxon>
    </lineage>
</organism>
<reference evidence="5" key="1">
    <citation type="submission" date="2022-10" db="EMBL/GenBank/DDBJ databases">
        <title>Hoeflea sp. G2-23, isolated from marine algae.</title>
        <authorList>
            <person name="Kristyanto S."/>
            <person name="Kim J.M."/>
            <person name="Jeon C.O."/>
        </authorList>
    </citation>
    <scope>NUCLEOTIDE SEQUENCE</scope>
    <source>
        <strain evidence="5">G2-23</strain>
    </source>
</reference>
<dbReference type="InterPro" id="IPR012147">
    <property type="entry name" value="P_Ac_Bu_trans"/>
</dbReference>
<dbReference type="EMBL" id="JAOVZR010000003">
    <property type="protein sequence ID" value="MCY0150629.1"/>
    <property type="molecule type" value="Genomic_DNA"/>
</dbReference>
<comment type="similarity">
    <text evidence="1">Belongs to the phosphate acetyltransferase and butyryltransferase family.</text>
</comment>
<dbReference type="RefSeq" id="WP_267656340.1">
    <property type="nucleotide sequence ID" value="NZ_JAOVZR010000003.1"/>
</dbReference>
<evidence type="ECO:0000313" key="5">
    <source>
        <dbReference type="EMBL" id="MCY0150629.1"/>
    </source>
</evidence>
<keyword evidence="3" id="KW-0012">Acyltransferase</keyword>
<dbReference type="PANTHER" id="PTHR43356:SF2">
    <property type="entry name" value="PHOSPHATE ACETYLTRANSFERASE"/>
    <property type="match status" value="1"/>
</dbReference>
<proteinExistence type="inferred from homology"/>
<dbReference type="InterPro" id="IPR002505">
    <property type="entry name" value="PTA_PTB"/>
</dbReference>
<protein>
    <submittedName>
        <fullName evidence="5">Bifunctional enoyl-CoA hydratase/phosphate acetyltransferase</fullName>
    </submittedName>
</protein>
<gene>
    <name evidence="5" type="ORF">OEG84_23725</name>
</gene>
<comment type="caution">
    <text evidence="5">The sequence shown here is derived from an EMBL/GenBank/DDBJ whole genome shotgun (WGS) entry which is preliminary data.</text>
</comment>
<keyword evidence="6" id="KW-1185">Reference proteome</keyword>
<dbReference type="SUPFAM" id="SSF53659">
    <property type="entry name" value="Isocitrate/Isopropylmalate dehydrogenase-like"/>
    <property type="match status" value="1"/>
</dbReference>
<dbReference type="NCBIfam" id="NF006045">
    <property type="entry name" value="PRK08190.1"/>
    <property type="match status" value="1"/>
</dbReference>
<dbReference type="PANTHER" id="PTHR43356">
    <property type="entry name" value="PHOSPHATE ACETYLTRANSFERASE"/>
    <property type="match status" value="1"/>
</dbReference>
<evidence type="ECO:0000256" key="2">
    <source>
        <dbReference type="ARBA" id="ARBA00022679"/>
    </source>
</evidence>
<keyword evidence="2" id="KW-0808">Transferase</keyword>
<dbReference type="Proteomes" id="UP001073227">
    <property type="component" value="Unassembled WGS sequence"/>
</dbReference>
<accession>A0ABT3ZFQ9</accession>
<evidence type="ECO:0000256" key="3">
    <source>
        <dbReference type="ARBA" id="ARBA00023315"/>
    </source>
</evidence>
<sequence>MKDNFEPFEALATAACKAGPVRVAVADAAQTVVLETLRDAERAGLVTPLLVGDPNAIRTIAADLGWTVAEDAIIAVADDAEAAARVVALVHEGRADVVMKGNLHTDIFMRALLDKTLGLRLPGRRVSHVFVVALPSHDRLLGITDAAINIAPELTAKAQICQNAVDLFRMLGVVRPKVAVLSAVETVTVDIASTLDAASLTLMSRRGQITGAEVDGPLALDNAISARAATEKGVLSDVAGSADILLVPDLVSGNILAKTLEYFAGGVAAGIAIGLAAPVVLTSRADPALARLAALAIAALMYHRRPQVEPRPGPAESSIATAPQLEDACCPLPVVSNLQPVSVGTQPQFEVAAQ</sequence>
<dbReference type="Gene3D" id="3.40.718.10">
    <property type="entry name" value="Isopropylmalate Dehydrogenase"/>
    <property type="match status" value="1"/>
</dbReference>
<evidence type="ECO:0000313" key="6">
    <source>
        <dbReference type="Proteomes" id="UP001073227"/>
    </source>
</evidence>
<dbReference type="PIRSF" id="PIRSF000428">
    <property type="entry name" value="P_Ac_trans"/>
    <property type="match status" value="1"/>
</dbReference>